<organism evidence="7 8">
    <name type="scientific">Kaistia dalseonensis</name>
    <dbReference type="NCBI Taxonomy" id="410840"/>
    <lineage>
        <taxon>Bacteria</taxon>
        <taxon>Pseudomonadati</taxon>
        <taxon>Pseudomonadota</taxon>
        <taxon>Alphaproteobacteria</taxon>
        <taxon>Hyphomicrobiales</taxon>
        <taxon>Kaistiaceae</taxon>
        <taxon>Kaistia</taxon>
    </lineage>
</organism>
<dbReference type="Gene3D" id="3.30.1330.60">
    <property type="entry name" value="OmpA-like domain"/>
    <property type="match status" value="1"/>
</dbReference>
<feature type="transmembrane region" description="Helical" evidence="5">
    <location>
        <begin position="6"/>
        <end position="27"/>
    </location>
</feature>
<keyword evidence="3" id="KW-0998">Cell outer membrane</keyword>
<dbReference type="Proteomes" id="UP001241603">
    <property type="component" value="Unassembled WGS sequence"/>
</dbReference>
<keyword evidence="8" id="KW-1185">Reference proteome</keyword>
<evidence type="ECO:0000313" key="8">
    <source>
        <dbReference type="Proteomes" id="UP001241603"/>
    </source>
</evidence>
<accession>A0ABU0H3R7</accession>
<proteinExistence type="predicted"/>
<evidence type="ECO:0000256" key="2">
    <source>
        <dbReference type="ARBA" id="ARBA00023136"/>
    </source>
</evidence>
<dbReference type="CDD" id="cd07185">
    <property type="entry name" value="OmpA_C-like"/>
    <property type="match status" value="1"/>
</dbReference>
<dbReference type="RefSeq" id="WP_266347058.1">
    <property type="nucleotide sequence ID" value="NZ_JAPKNG010000001.1"/>
</dbReference>
<dbReference type="PRINTS" id="PR01021">
    <property type="entry name" value="OMPADOMAIN"/>
</dbReference>
<dbReference type="Pfam" id="PF00691">
    <property type="entry name" value="OmpA"/>
    <property type="match status" value="1"/>
</dbReference>
<sequence length="711" mass="75382">MSAWRLWVTPGLVIVTVLAAIAIWMSIGRIEADIGQRVDAELATDGQDWASAEVSGRTVTVMGTAPTVIAQRLAVESADRVWGVSLVLDGSGIIPLQPAYSWTATRSEKEIRLTGYVPGEDERLAVLSAAKRYFPGFTLQDQMQDARGQPVNFLGLTDFALARLAELGDGSVVLNGPSLSIDGTAIDEPRFAAAARALSGPLPANAAIRSVRILPPRKESFVWHVDFNGKTIRIEGFVPSELVRRDIALAIQTALPGISIDDQTELASGAPGGFDSAAIFAVYQLAHLTEGQIAIDGKVLSFKGSARTVADYETTLAEIGARRDKHSVGVAIGSIDVVPASVDPYVWRADRSGTVVVLSGYMPTPVARDEVLKATAELFPGMMVTDRLRIADGDPKMDWIGAVEYSLRQLALLGKGSVSLTGRSYDIVGEAISTTAYAELVDALKKTLPASMELRRKAVAPAAISPFIFAAGRLPDALSFSGYVPTDEAAKQIVALARPKFGQVRIDMQLLLAGGAPDGFVDAVGTALQAISRLDGGRFELVDTKLSLSGVAVSDGARQAIESTVQSSLPDGFEFSPSLMVAVGGDPLAAGECQTALRTEMERDMVQFESGTATILPDSYGLLDRLAAIVQRCPAATVEVGAHTDSGGGTRKNQALSEARAKAVVDRLVEDGVRQERLRPIGYGQSRPIASNSNAAGRAQNRRIEFNVVGQ</sequence>
<dbReference type="SUPFAM" id="SSF103088">
    <property type="entry name" value="OmpA-like"/>
    <property type="match status" value="1"/>
</dbReference>
<dbReference type="PANTHER" id="PTHR30329">
    <property type="entry name" value="STATOR ELEMENT OF FLAGELLAR MOTOR COMPLEX"/>
    <property type="match status" value="1"/>
</dbReference>
<protein>
    <submittedName>
        <fullName evidence="7">Outer membrane protein OmpA-like peptidoglycan-associated protein</fullName>
    </submittedName>
</protein>
<evidence type="ECO:0000259" key="6">
    <source>
        <dbReference type="PROSITE" id="PS51123"/>
    </source>
</evidence>
<comment type="caution">
    <text evidence="7">The sequence shown here is derived from an EMBL/GenBank/DDBJ whole genome shotgun (WGS) entry which is preliminary data.</text>
</comment>
<dbReference type="Gene3D" id="3.40.1520.20">
    <property type="match status" value="4"/>
</dbReference>
<name>A0ABU0H3R7_9HYPH</name>
<comment type="subcellular location">
    <subcellularLocation>
        <location evidence="1">Cell outer membrane</location>
    </subcellularLocation>
</comment>
<dbReference type="PROSITE" id="PS51123">
    <property type="entry name" value="OMPA_2"/>
    <property type="match status" value="1"/>
</dbReference>
<feature type="domain" description="OmpA-like" evidence="6">
    <location>
        <begin position="595"/>
        <end position="711"/>
    </location>
</feature>
<evidence type="ECO:0000256" key="5">
    <source>
        <dbReference type="SAM" id="Phobius"/>
    </source>
</evidence>
<dbReference type="InterPro" id="IPR036737">
    <property type="entry name" value="OmpA-like_sf"/>
</dbReference>
<dbReference type="InterPro" id="IPR006665">
    <property type="entry name" value="OmpA-like"/>
</dbReference>
<evidence type="ECO:0000313" key="7">
    <source>
        <dbReference type="EMBL" id="MDQ0436121.1"/>
    </source>
</evidence>
<evidence type="ECO:0000256" key="3">
    <source>
        <dbReference type="ARBA" id="ARBA00023237"/>
    </source>
</evidence>
<keyword evidence="2 4" id="KW-0472">Membrane</keyword>
<dbReference type="PANTHER" id="PTHR30329:SF21">
    <property type="entry name" value="LIPOPROTEIN YIAD-RELATED"/>
    <property type="match status" value="1"/>
</dbReference>
<keyword evidence="5" id="KW-1133">Transmembrane helix</keyword>
<keyword evidence="5" id="KW-0812">Transmembrane</keyword>
<reference evidence="7 8" key="1">
    <citation type="submission" date="2023-07" db="EMBL/GenBank/DDBJ databases">
        <title>Genomic Encyclopedia of Type Strains, Phase IV (KMG-IV): sequencing the most valuable type-strain genomes for metagenomic binning, comparative biology and taxonomic classification.</title>
        <authorList>
            <person name="Goeker M."/>
        </authorList>
    </citation>
    <scope>NUCLEOTIDE SEQUENCE [LARGE SCALE GENOMIC DNA]</scope>
    <source>
        <strain evidence="7 8">B6-8</strain>
    </source>
</reference>
<dbReference type="InterPro" id="IPR006664">
    <property type="entry name" value="OMP_bac"/>
</dbReference>
<gene>
    <name evidence="7" type="ORF">QO014_000491</name>
</gene>
<evidence type="ECO:0000256" key="1">
    <source>
        <dbReference type="ARBA" id="ARBA00004442"/>
    </source>
</evidence>
<evidence type="ECO:0000256" key="4">
    <source>
        <dbReference type="PROSITE-ProRule" id="PRU00473"/>
    </source>
</evidence>
<dbReference type="InterPro" id="IPR050330">
    <property type="entry name" value="Bact_OuterMem_StrucFunc"/>
</dbReference>
<dbReference type="EMBL" id="JAUSVO010000001">
    <property type="protein sequence ID" value="MDQ0436121.1"/>
    <property type="molecule type" value="Genomic_DNA"/>
</dbReference>
<dbReference type="InterPro" id="IPR007055">
    <property type="entry name" value="BON_dom"/>
</dbReference>
<dbReference type="Pfam" id="PF04972">
    <property type="entry name" value="BON"/>
    <property type="match status" value="1"/>
</dbReference>